<dbReference type="HOGENOM" id="CLU_050656_0_1_0"/>
<dbReference type="PANTHER" id="PTHR30574:SF1">
    <property type="entry name" value="SULPHUR TRANSPORT DOMAIN-CONTAINING PROTEIN"/>
    <property type="match status" value="1"/>
</dbReference>
<feature type="transmembrane region" description="Helical" evidence="9">
    <location>
        <begin position="115"/>
        <end position="135"/>
    </location>
</feature>
<evidence type="ECO:0000256" key="8">
    <source>
        <dbReference type="ARBA" id="ARBA00035655"/>
    </source>
</evidence>
<keyword evidence="6 9" id="KW-1133">Transmembrane helix</keyword>
<evidence type="ECO:0000256" key="5">
    <source>
        <dbReference type="ARBA" id="ARBA00022692"/>
    </source>
</evidence>
<feature type="transmembrane region" description="Helical" evidence="9">
    <location>
        <begin position="202"/>
        <end position="220"/>
    </location>
</feature>
<keyword evidence="5 9" id="KW-0812">Transmembrane</keyword>
<proteinExistence type="inferred from homology"/>
<evidence type="ECO:0000256" key="7">
    <source>
        <dbReference type="ARBA" id="ARBA00023136"/>
    </source>
</evidence>
<dbReference type="EMBL" id="CP003257">
    <property type="protein sequence ID" value="AEX84479.1"/>
    <property type="molecule type" value="Genomic_DNA"/>
</dbReference>
<evidence type="ECO:0000256" key="4">
    <source>
        <dbReference type="ARBA" id="ARBA00022519"/>
    </source>
</evidence>
<comment type="subcellular location">
    <subcellularLocation>
        <location evidence="1">Cell inner membrane</location>
        <topology evidence="1">Multi-pass membrane protein</topology>
    </subcellularLocation>
</comment>
<feature type="transmembrane region" description="Helical" evidence="9">
    <location>
        <begin position="48"/>
        <end position="73"/>
    </location>
</feature>
<sequence length="339" mass="37080">MDGFLDILYQYEIYFGLGVGLLFGYILQRGRLCFNSAIRDVKFFGDNYLMKAIFLAISINSLVFVAMAQFGLIQLHPLAFAPLGNILGGLIFGFGMVLAGGCASGVTYRTGEGMISAWIAALFYAIFASASKASFLKPLISLLKGPVYTVEGDGKYYAYDAVGPTIATVLKVNPWIPAIIFAVIVWYILWKTKTTERPDSAWNWKLLGILTVIVSALGYLTKQTYGLGITGGWVSLMNYLIGGKYIGWSGMFILGIIFGSLVSALIRKEFKFRAPRDPKVFGQVALGGILMGFGAVLAGGCNIGHFLTGFSHLAIGSILTTIFFFLGNWAGYYWLYERD</sequence>
<dbReference type="KEGG" id="mpz:Marpi_0019"/>
<keyword evidence="7 9" id="KW-0472">Membrane</keyword>
<evidence type="ECO:0000256" key="1">
    <source>
        <dbReference type="ARBA" id="ARBA00004429"/>
    </source>
</evidence>
<dbReference type="GO" id="GO:0005886">
    <property type="term" value="C:plasma membrane"/>
    <property type="evidence" value="ECO:0007669"/>
    <property type="project" value="UniProtKB-SubCell"/>
</dbReference>
<evidence type="ECO:0000256" key="9">
    <source>
        <dbReference type="SAM" id="Phobius"/>
    </source>
</evidence>
<evidence type="ECO:0000313" key="11">
    <source>
        <dbReference type="Proteomes" id="UP000007161"/>
    </source>
</evidence>
<feature type="transmembrane region" description="Helical" evidence="9">
    <location>
        <begin position="7"/>
        <end position="27"/>
    </location>
</feature>
<reference evidence="10 11" key="1">
    <citation type="journal article" date="2012" name="J. Bacteriol.">
        <title>Complete Genome Sequence of the Thermophilic, Piezophilic, Heterotrophic Bacterium Marinitoga piezophila KA3.</title>
        <authorList>
            <person name="Lucas S."/>
            <person name="Han J."/>
            <person name="Lapidus A."/>
            <person name="Cheng J.F."/>
            <person name="Goodwin L.A."/>
            <person name="Pitluck S."/>
            <person name="Peters L."/>
            <person name="Mikhailova N."/>
            <person name="Teshima H."/>
            <person name="Detter J.C."/>
            <person name="Han C."/>
            <person name="Tapia R."/>
            <person name="Land M."/>
            <person name="Hauser L."/>
            <person name="Kyrpides N.C."/>
            <person name="Ivanova N."/>
            <person name="Pagani I."/>
            <person name="Vannier P."/>
            <person name="Oger P."/>
            <person name="Bartlett D.H."/>
            <person name="Noll K.M."/>
            <person name="Woyke T."/>
            <person name="Jebbar M."/>
        </authorList>
    </citation>
    <scope>NUCLEOTIDE SEQUENCE [LARGE SCALE GENOMIC DNA]</scope>
    <source>
        <strain evidence="11">DSM 14283 / JCM 11233 / KA3</strain>
    </source>
</reference>
<feature type="transmembrane region" description="Helical" evidence="9">
    <location>
        <begin position="245"/>
        <end position="266"/>
    </location>
</feature>
<dbReference type="AlphaFoldDB" id="H2J2N5"/>
<dbReference type="RefSeq" id="WP_014295551.1">
    <property type="nucleotide sequence ID" value="NC_016751.1"/>
</dbReference>
<keyword evidence="11" id="KW-1185">Reference proteome</keyword>
<reference evidence="11" key="2">
    <citation type="submission" date="2012-01" db="EMBL/GenBank/DDBJ databases">
        <title>Complete sequence of chromosome of Marinitoga piezophila KA3.</title>
        <authorList>
            <person name="Lucas S."/>
            <person name="Han J."/>
            <person name="Lapidus A."/>
            <person name="Cheng J.-F."/>
            <person name="Goodwin L."/>
            <person name="Pitluck S."/>
            <person name="Peters L."/>
            <person name="Mikhailova N."/>
            <person name="Teshima H."/>
            <person name="Detter J.C."/>
            <person name="Han C."/>
            <person name="Tapia R."/>
            <person name="Land M."/>
            <person name="Hauser L."/>
            <person name="Kyrpides N."/>
            <person name="Ivanova N."/>
            <person name="Pagani I."/>
            <person name="Jebbar M."/>
            <person name="Vannier P."/>
            <person name="Oger P."/>
            <person name="Cario A."/>
            <person name="Bartlett D."/>
            <person name="Noll K.M."/>
            <person name="Woyke T."/>
        </authorList>
    </citation>
    <scope>NUCLEOTIDE SEQUENCE [LARGE SCALE GENOMIC DNA]</scope>
    <source>
        <strain evidence="11">DSM 14283 / JCM 11233 / KA3</strain>
    </source>
</reference>
<keyword evidence="3" id="KW-1003">Cell membrane</keyword>
<feature type="transmembrane region" description="Helical" evidence="9">
    <location>
        <begin position="286"/>
        <end position="307"/>
    </location>
</feature>
<dbReference type="PANTHER" id="PTHR30574">
    <property type="entry name" value="INNER MEMBRANE PROTEIN YEDE"/>
    <property type="match status" value="1"/>
</dbReference>
<feature type="transmembrane region" description="Helical" evidence="9">
    <location>
        <begin position="79"/>
        <end position="103"/>
    </location>
</feature>
<feature type="transmembrane region" description="Helical" evidence="9">
    <location>
        <begin position="172"/>
        <end position="190"/>
    </location>
</feature>
<gene>
    <name evidence="10" type="ordered locus">Marpi_0019</name>
</gene>
<dbReference type="InterPro" id="IPR007272">
    <property type="entry name" value="Sulf_transp_TsuA/YedE"/>
</dbReference>
<name>H2J2N5_MARPK</name>
<protein>
    <submittedName>
        <fullName evidence="10">Putative transporter component</fullName>
    </submittedName>
</protein>
<organism evidence="10 11">
    <name type="scientific">Marinitoga piezophila (strain DSM 14283 / JCM 11233 / KA3)</name>
    <dbReference type="NCBI Taxonomy" id="443254"/>
    <lineage>
        <taxon>Bacteria</taxon>
        <taxon>Thermotogati</taxon>
        <taxon>Thermotogota</taxon>
        <taxon>Thermotogae</taxon>
        <taxon>Petrotogales</taxon>
        <taxon>Petrotogaceae</taxon>
        <taxon>Marinitoga</taxon>
    </lineage>
</organism>
<comment type="similarity">
    <text evidence="8">Belongs to the TsuA/YedE (TC 9.B.102) family.</text>
</comment>
<accession>H2J2N5</accession>
<keyword evidence="4" id="KW-0997">Cell inner membrane</keyword>
<dbReference type="eggNOG" id="COG2391">
    <property type="taxonomic scope" value="Bacteria"/>
</dbReference>
<dbReference type="STRING" id="443254.Marpi_0019"/>
<dbReference type="OrthoDB" id="9794165at2"/>
<evidence type="ECO:0000256" key="2">
    <source>
        <dbReference type="ARBA" id="ARBA00022448"/>
    </source>
</evidence>
<keyword evidence="2" id="KW-0813">Transport</keyword>
<evidence type="ECO:0000256" key="6">
    <source>
        <dbReference type="ARBA" id="ARBA00022989"/>
    </source>
</evidence>
<dbReference type="Proteomes" id="UP000007161">
    <property type="component" value="Chromosome"/>
</dbReference>
<evidence type="ECO:0000256" key="3">
    <source>
        <dbReference type="ARBA" id="ARBA00022475"/>
    </source>
</evidence>
<feature type="transmembrane region" description="Helical" evidence="9">
    <location>
        <begin position="313"/>
        <end position="335"/>
    </location>
</feature>
<dbReference type="Pfam" id="PF04143">
    <property type="entry name" value="Sulf_transp"/>
    <property type="match status" value="1"/>
</dbReference>
<evidence type="ECO:0000313" key="10">
    <source>
        <dbReference type="EMBL" id="AEX84479.1"/>
    </source>
</evidence>